<dbReference type="Proteomes" id="UP000054549">
    <property type="component" value="Unassembled WGS sequence"/>
</dbReference>
<proteinExistence type="predicted"/>
<gene>
    <name evidence="2" type="ORF">M378DRAFT_165558</name>
</gene>
<dbReference type="EMBL" id="KN818269">
    <property type="protein sequence ID" value="KIL62537.1"/>
    <property type="molecule type" value="Genomic_DNA"/>
</dbReference>
<keyword evidence="3" id="KW-1185">Reference proteome</keyword>
<dbReference type="AlphaFoldDB" id="A0A0C2WLV4"/>
<sequence length="73" mass="8076">GGVEVSCHVLSRSIKFMKASERDIAEPNKQQDISFLPPNLSLHPDPSLSHSLQSHQIPPPLGTCSFRQRTGRN</sequence>
<reference evidence="2 3" key="1">
    <citation type="submission" date="2014-04" db="EMBL/GenBank/DDBJ databases">
        <title>Evolutionary Origins and Diversification of the Mycorrhizal Mutualists.</title>
        <authorList>
            <consortium name="DOE Joint Genome Institute"/>
            <consortium name="Mycorrhizal Genomics Consortium"/>
            <person name="Kohler A."/>
            <person name="Kuo A."/>
            <person name="Nagy L.G."/>
            <person name="Floudas D."/>
            <person name="Copeland A."/>
            <person name="Barry K.W."/>
            <person name="Cichocki N."/>
            <person name="Veneault-Fourrey C."/>
            <person name="LaButti K."/>
            <person name="Lindquist E.A."/>
            <person name="Lipzen A."/>
            <person name="Lundell T."/>
            <person name="Morin E."/>
            <person name="Murat C."/>
            <person name="Riley R."/>
            <person name="Ohm R."/>
            <person name="Sun H."/>
            <person name="Tunlid A."/>
            <person name="Henrissat B."/>
            <person name="Grigoriev I.V."/>
            <person name="Hibbett D.S."/>
            <person name="Martin F."/>
        </authorList>
    </citation>
    <scope>NUCLEOTIDE SEQUENCE [LARGE SCALE GENOMIC DNA]</scope>
    <source>
        <strain evidence="2 3">Koide BX008</strain>
    </source>
</reference>
<dbReference type="HOGENOM" id="CLU_2711475_0_0_1"/>
<feature type="region of interest" description="Disordered" evidence="1">
    <location>
        <begin position="39"/>
        <end position="73"/>
    </location>
</feature>
<evidence type="ECO:0000313" key="2">
    <source>
        <dbReference type="EMBL" id="KIL62537.1"/>
    </source>
</evidence>
<protein>
    <submittedName>
        <fullName evidence="2">Uncharacterized protein</fullName>
    </submittedName>
</protein>
<dbReference type="InParanoid" id="A0A0C2WLV4"/>
<evidence type="ECO:0000313" key="3">
    <source>
        <dbReference type="Proteomes" id="UP000054549"/>
    </source>
</evidence>
<evidence type="ECO:0000256" key="1">
    <source>
        <dbReference type="SAM" id="MobiDB-lite"/>
    </source>
</evidence>
<feature type="non-terminal residue" evidence="2">
    <location>
        <position position="1"/>
    </location>
</feature>
<name>A0A0C2WLV4_AMAMK</name>
<accession>A0A0C2WLV4</accession>
<organism evidence="2 3">
    <name type="scientific">Amanita muscaria (strain Koide BX008)</name>
    <dbReference type="NCBI Taxonomy" id="946122"/>
    <lineage>
        <taxon>Eukaryota</taxon>
        <taxon>Fungi</taxon>
        <taxon>Dikarya</taxon>
        <taxon>Basidiomycota</taxon>
        <taxon>Agaricomycotina</taxon>
        <taxon>Agaricomycetes</taxon>
        <taxon>Agaricomycetidae</taxon>
        <taxon>Agaricales</taxon>
        <taxon>Pluteineae</taxon>
        <taxon>Amanitaceae</taxon>
        <taxon>Amanita</taxon>
    </lineage>
</organism>
<feature type="compositionally biased region" description="Low complexity" evidence="1">
    <location>
        <begin position="39"/>
        <end position="56"/>
    </location>
</feature>